<keyword evidence="5" id="KW-0436">Ligase</keyword>
<evidence type="ECO:0000256" key="10">
    <source>
        <dbReference type="ARBA" id="ARBA00023098"/>
    </source>
</evidence>
<dbReference type="InterPro" id="IPR020845">
    <property type="entry name" value="AMP-binding_CS"/>
</dbReference>
<evidence type="ECO:0000256" key="1">
    <source>
        <dbReference type="ARBA" id="ARBA00001946"/>
    </source>
</evidence>
<dbReference type="SUPFAM" id="SSF56801">
    <property type="entry name" value="Acetyl-CoA synthetase-like"/>
    <property type="match status" value="1"/>
</dbReference>
<dbReference type="Gene3D" id="3.40.50.12780">
    <property type="entry name" value="N-terminal domain of ligase-like"/>
    <property type="match status" value="1"/>
</dbReference>
<comment type="cofactor">
    <cofactor evidence="1">
        <name>Mg(2+)</name>
        <dbReference type="ChEBI" id="CHEBI:18420"/>
    </cofactor>
</comment>
<dbReference type="EMBL" id="JAOBZK010000010">
    <property type="protein sequence ID" value="MDH1178419.1"/>
    <property type="molecule type" value="Genomic_DNA"/>
</dbReference>
<dbReference type="EC" id="6.2.1.3" evidence="12"/>
<accession>A0ABD4YU40</accession>
<dbReference type="PROSITE" id="PS00455">
    <property type="entry name" value="AMP_BINDING"/>
    <property type="match status" value="1"/>
</dbReference>
<dbReference type="InterPro" id="IPR045851">
    <property type="entry name" value="AMP-bd_C_sf"/>
</dbReference>
<keyword evidence="11" id="KW-0472">Membrane</keyword>
<proteinExistence type="inferred from homology"/>
<feature type="domain" description="AMP-binding enzyme C-terminal" evidence="17">
    <location>
        <begin position="469"/>
        <end position="543"/>
    </location>
</feature>
<keyword evidence="6" id="KW-0547">Nucleotide-binding</keyword>
<name>A0ABD4YU40_9BURK</name>
<keyword evidence="10" id="KW-0443">Lipid metabolism</keyword>
<dbReference type="CDD" id="cd05936">
    <property type="entry name" value="FC-FACS_FadD_like"/>
    <property type="match status" value="1"/>
</dbReference>
<evidence type="ECO:0000256" key="12">
    <source>
        <dbReference type="ARBA" id="ARBA00026121"/>
    </source>
</evidence>
<reference evidence="18 19" key="1">
    <citation type="submission" date="2022-09" db="EMBL/GenBank/DDBJ databases">
        <title>Intensive care unit water sources are persistently colonized with multi-drug resistant bacteria and are the site of extensive horizontal gene transfer of antibiotic resistance genes.</title>
        <authorList>
            <person name="Diorio-Toth L."/>
        </authorList>
    </citation>
    <scope>NUCLEOTIDE SEQUENCE [LARGE SCALE GENOMIC DNA]</scope>
    <source>
        <strain evidence="18 19">GD03967</strain>
    </source>
</reference>
<dbReference type="AlphaFoldDB" id="A0ABD4YU40"/>
<dbReference type="GO" id="GO:0016020">
    <property type="term" value="C:membrane"/>
    <property type="evidence" value="ECO:0007669"/>
    <property type="project" value="UniProtKB-SubCell"/>
</dbReference>
<dbReference type="GO" id="GO:0005524">
    <property type="term" value="F:ATP binding"/>
    <property type="evidence" value="ECO:0007669"/>
    <property type="project" value="UniProtKB-KW"/>
</dbReference>
<dbReference type="GO" id="GO:0004467">
    <property type="term" value="F:long-chain fatty acid-CoA ligase activity"/>
    <property type="evidence" value="ECO:0007669"/>
    <property type="project" value="UniProtKB-EC"/>
</dbReference>
<feature type="domain" description="AMP-dependent synthetase/ligase" evidence="16">
    <location>
        <begin position="30"/>
        <end position="418"/>
    </location>
</feature>
<evidence type="ECO:0000313" key="19">
    <source>
        <dbReference type="Proteomes" id="UP001158644"/>
    </source>
</evidence>
<evidence type="ECO:0000256" key="2">
    <source>
        <dbReference type="ARBA" id="ARBA00004170"/>
    </source>
</evidence>
<dbReference type="Pfam" id="PF13193">
    <property type="entry name" value="AMP-binding_C"/>
    <property type="match status" value="1"/>
</dbReference>
<evidence type="ECO:0000259" key="17">
    <source>
        <dbReference type="Pfam" id="PF13193"/>
    </source>
</evidence>
<evidence type="ECO:0000256" key="9">
    <source>
        <dbReference type="ARBA" id="ARBA00022842"/>
    </source>
</evidence>
<dbReference type="InterPro" id="IPR025110">
    <property type="entry name" value="AMP-bd_C"/>
</dbReference>
<evidence type="ECO:0000256" key="4">
    <source>
        <dbReference type="ARBA" id="ARBA00006432"/>
    </source>
</evidence>
<dbReference type="InterPro" id="IPR000873">
    <property type="entry name" value="AMP-dep_synth/lig_dom"/>
</dbReference>
<keyword evidence="8" id="KW-0067">ATP-binding</keyword>
<dbReference type="RefSeq" id="WP_279990653.1">
    <property type="nucleotide sequence ID" value="NZ_JAOBZK010000010.1"/>
</dbReference>
<sequence length="587" mass="63641">MERIWHKSYPYGVPAEIGTDSATTLVTIIQESFRRFPGKTAYISMGKSITYAELDALTRRFAAWLHANGLGRGDRVALMMPNLLQYPVCLFGALRAGCIVVNCNPLYTAHELEHQLADAGARAIVVADNFAATLQKALPATQIERVLVTSIGEMLGPIKGRLVDFAVRRVKRMVPAWSLPGSQKLGDALRQARDLPFADVPLTAADLAFLQYTGGTTGVAKAAMLSHGNLVANVSQAYAWVRPLVKDGEECIVTALPLYHIFALTANCLTFMKLGASNLLIINPRDIPGLIKEMGKVPFSAFTGVNTLFNALLNHPDFAHLDFSRLRLTMGGGMAVQRSVADRWRAATGVSIAQAYGLTETSPAVTINPLDTKIFNGSIGLPVPSTDLSIRDDAGRELGVGENGEICVRGPQVTQGYWNRPDETALVMYPDGFLRTGDIGYVDETGYVYLVDRKKDMILVSGFNVYPNEVEDVAALHPGVREVAAVGVPDERSGEAVKLYVIRKDPTLDADTLIAHCRTQLTGYKVPRYIEFRDDLPRTTVGKILRRELRPDAQDAAPANAPHAATDATGNAPAPAPAFTRQATGQD</sequence>
<organism evidence="18 19">
    <name type="scientific">Achromobacter mucicolens</name>
    <dbReference type="NCBI Taxonomy" id="1389922"/>
    <lineage>
        <taxon>Bacteria</taxon>
        <taxon>Pseudomonadati</taxon>
        <taxon>Pseudomonadota</taxon>
        <taxon>Betaproteobacteria</taxon>
        <taxon>Burkholderiales</taxon>
        <taxon>Alcaligenaceae</taxon>
        <taxon>Achromobacter</taxon>
    </lineage>
</organism>
<dbReference type="FunFam" id="3.30.300.30:FF:000006">
    <property type="entry name" value="Long-chain-fatty-acid--CoA ligase FadD"/>
    <property type="match status" value="1"/>
</dbReference>
<dbReference type="InterPro" id="IPR050237">
    <property type="entry name" value="ATP-dep_AMP-bd_enzyme"/>
</dbReference>
<feature type="region of interest" description="Disordered" evidence="15">
    <location>
        <begin position="549"/>
        <end position="587"/>
    </location>
</feature>
<evidence type="ECO:0000256" key="8">
    <source>
        <dbReference type="ARBA" id="ARBA00022840"/>
    </source>
</evidence>
<dbReference type="PANTHER" id="PTHR43767:SF8">
    <property type="entry name" value="LONG-CHAIN-FATTY-ACID--COA LIGASE"/>
    <property type="match status" value="1"/>
</dbReference>
<dbReference type="Proteomes" id="UP001158644">
    <property type="component" value="Unassembled WGS sequence"/>
</dbReference>
<evidence type="ECO:0000256" key="5">
    <source>
        <dbReference type="ARBA" id="ARBA00022598"/>
    </source>
</evidence>
<keyword evidence="9" id="KW-0460">Magnesium</keyword>
<evidence type="ECO:0000256" key="6">
    <source>
        <dbReference type="ARBA" id="ARBA00022741"/>
    </source>
</evidence>
<evidence type="ECO:0000256" key="13">
    <source>
        <dbReference type="ARBA" id="ARBA00039545"/>
    </source>
</evidence>
<keyword evidence="7" id="KW-0276">Fatty acid metabolism</keyword>
<comment type="pathway">
    <text evidence="3">Lipid metabolism; fatty acid beta-oxidation.</text>
</comment>
<evidence type="ECO:0000256" key="14">
    <source>
        <dbReference type="ARBA" id="ARBA00042773"/>
    </source>
</evidence>
<dbReference type="PANTHER" id="PTHR43767">
    <property type="entry name" value="LONG-CHAIN-FATTY-ACID--COA LIGASE"/>
    <property type="match status" value="1"/>
</dbReference>
<evidence type="ECO:0000259" key="16">
    <source>
        <dbReference type="Pfam" id="PF00501"/>
    </source>
</evidence>
<evidence type="ECO:0000256" key="7">
    <source>
        <dbReference type="ARBA" id="ARBA00022832"/>
    </source>
</evidence>
<feature type="compositionally biased region" description="Low complexity" evidence="15">
    <location>
        <begin position="554"/>
        <end position="568"/>
    </location>
</feature>
<evidence type="ECO:0000313" key="18">
    <source>
        <dbReference type="EMBL" id="MDH1178419.1"/>
    </source>
</evidence>
<comment type="caution">
    <text evidence="18">The sequence shown here is derived from an EMBL/GenBank/DDBJ whole genome shotgun (WGS) entry which is preliminary data.</text>
</comment>
<gene>
    <name evidence="18" type="ORF">N5C72_10055</name>
</gene>
<evidence type="ECO:0000256" key="11">
    <source>
        <dbReference type="ARBA" id="ARBA00023136"/>
    </source>
</evidence>
<evidence type="ECO:0000256" key="3">
    <source>
        <dbReference type="ARBA" id="ARBA00005005"/>
    </source>
</evidence>
<dbReference type="Gene3D" id="3.30.300.30">
    <property type="match status" value="1"/>
</dbReference>
<evidence type="ECO:0000256" key="15">
    <source>
        <dbReference type="SAM" id="MobiDB-lite"/>
    </source>
</evidence>
<dbReference type="Pfam" id="PF00501">
    <property type="entry name" value="AMP-binding"/>
    <property type="match status" value="1"/>
</dbReference>
<dbReference type="FunFam" id="3.40.50.12780:FF:000003">
    <property type="entry name" value="Long-chain-fatty-acid--CoA ligase FadD"/>
    <property type="match status" value="1"/>
</dbReference>
<protein>
    <recommendedName>
        <fullName evidence="13">Long-chain-fatty-acid--CoA ligase</fullName>
        <ecNumber evidence="12">6.2.1.3</ecNumber>
    </recommendedName>
    <alternativeName>
        <fullName evidence="14">Long-chain acyl-CoA synthetase</fullName>
    </alternativeName>
</protein>
<comment type="subcellular location">
    <subcellularLocation>
        <location evidence="2">Membrane</location>
        <topology evidence="2">Peripheral membrane protein</topology>
    </subcellularLocation>
</comment>
<dbReference type="InterPro" id="IPR042099">
    <property type="entry name" value="ANL_N_sf"/>
</dbReference>
<comment type="similarity">
    <text evidence="4">Belongs to the ATP-dependent AMP-binding enzyme family.</text>
</comment>